<keyword evidence="3" id="KW-0813">Transport</keyword>
<dbReference type="SUPFAM" id="SSF53850">
    <property type="entry name" value="Periplasmic binding protein-like II"/>
    <property type="match status" value="1"/>
</dbReference>
<dbReference type="EMBL" id="VXRG01000109">
    <property type="protein sequence ID" value="MXY94372.1"/>
    <property type="molecule type" value="Genomic_DNA"/>
</dbReference>
<protein>
    <submittedName>
        <fullName evidence="6">Sugar ABC transporter substrate-binding protein</fullName>
    </submittedName>
</protein>
<dbReference type="InterPro" id="IPR006311">
    <property type="entry name" value="TAT_signal"/>
</dbReference>
<comment type="subcellular location">
    <subcellularLocation>
        <location evidence="1">Cell envelope</location>
    </subcellularLocation>
</comment>
<reference evidence="6" key="1">
    <citation type="submission" date="2019-09" db="EMBL/GenBank/DDBJ databases">
        <title>Characterisation of the sponge microbiome using genome-centric metagenomics.</title>
        <authorList>
            <person name="Engelberts J.P."/>
            <person name="Robbins S.J."/>
            <person name="De Goeij J.M."/>
            <person name="Aranda M."/>
            <person name="Bell S.C."/>
            <person name="Webster N.S."/>
        </authorList>
    </citation>
    <scope>NUCLEOTIDE SEQUENCE</scope>
    <source>
        <strain evidence="6">SB0664_bin_27</strain>
    </source>
</reference>
<dbReference type="PROSITE" id="PS51257">
    <property type="entry name" value="PROKAR_LIPOPROTEIN"/>
    <property type="match status" value="1"/>
</dbReference>
<evidence type="ECO:0000256" key="2">
    <source>
        <dbReference type="ARBA" id="ARBA00008520"/>
    </source>
</evidence>
<name>A0A6B0YXB7_9CHLR</name>
<feature type="chain" id="PRO_5025660643" evidence="5">
    <location>
        <begin position="27"/>
        <end position="442"/>
    </location>
</feature>
<dbReference type="InterPro" id="IPR050490">
    <property type="entry name" value="Bact_solute-bd_prot1"/>
</dbReference>
<dbReference type="PANTHER" id="PTHR43649:SF31">
    <property type="entry name" value="SN-GLYCEROL-3-PHOSPHATE-BINDING PERIPLASMIC PROTEIN UGPB"/>
    <property type="match status" value="1"/>
</dbReference>
<evidence type="ECO:0000256" key="1">
    <source>
        <dbReference type="ARBA" id="ARBA00004196"/>
    </source>
</evidence>
<dbReference type="PROSITE" id="PS51318">
    <property type="entry name" value="TAT"/>
    <property type="match status" value="1"/>
</dbReference>
<gene>
    <name evidence="6" type="ORF">F4Y42_13110</name>
</gene>
<evidence type="ECO:0000313" key="6">
    <source>
        <dbReference type="EMBL" id="MXY94372.1"/>
    </source>
</evidence>
<accession>A0A6B0YXB7</accession>
<evidence type="ECO:0000256" key="5">
    <source>
        <dbReference type="SAM" id="SignalP"/>
    </source>
</evidence>
<organism evidence="6">
    <name type="scientific">Caldilineaceae bacterium SB0664_bin_27</name>
    <dbReference type="NCBI Taxonomy" id="2605260"/>
    <lineage>
        <taxon>Bacteria</taxon>
        <taxon>Bacillati</taxon>
        <taxon>Chloroflexota</taxon>
        <taxon>Caldilineae</taxon>
        <taxon>Caldilineales</taxon>
        <taxon>Caldilineaceae</taxon>
    </lineage>
</organism>
<dbReference type="AlphaFoldDB" id="A0A6B0YXB7"/>
<proteinExistence type="inferred from homology"/>
<dbReference type="GO" id="GO:0030313">
    <property type="term" value="C:cell envelope"/>
    <property type="evidence" value="ECO:0007669"/>
    <property type="project" value="UniProtKB-SubCell"/>
</dbReference>
<comment type="similarity">
    <text evidence="2">Belongs to the bacterial solute-binding protein 1 family.</text>
</comment>
<dbReference type="Pfam" id="PF01547">
    <property type="entry name" value="SBP_bac_1"/>
    <property type="match status" value="1"/>
</dbReference>
<sequence>MKGHEQQSRRGFLKLGALAGAGSLLAACAAVAPGAAGNEGAPDAAATTISWWNPDVLDWQPAYIDMAAAFMDQNPDIQVEVQDVPEGGFAEKILAMIAGDTGPDVWVFYYATDFARRGFTEDITPMLEADAIQAEEMWFPICLERATYEGRMYSTPRDGVWGMVGYNASLFEEMGVPLPVEGWTIDDYLAACIALTDEELGTWGTLISGPGTLLWDSAFCWNMGFEIVSDNGREVQGLLDTPTSIEAIQWVLDLEVEHGVAPSGSQQEALGPFAFGSGKVGFFPASGWNLVDLKEVPFDWDMVSVPIREGGESFAWGDSVQYYMWTGSQEKEASWKLMKYISGVEGSQIAAEVGAWTPPTPQTWLNLGWDQDPILKRFWEQAQLPTKVPNYLRTEFHWDCVHPQFSGIWTRYIENEERPLEALVQEAAAEAQSCLDKSYAAS</sequence>
<dbReference type="PANTHER" id="PTHR43649">
    <property type="entry name" value="ARABINOSE-BINDING PROTEIN-RELATED"/>
    <property type="match status" value="1"/>
</dbReference>
<feature type="signal peptide" evidence="5">
    <location>
        <begin position="1"/>
        <end position="26"/>
    </location>
</feature>
<evidence type="ECO:0000256" key="3">
    <source>
        <dbReference type="ARBA" id="ARBA00022448"/>
    </source>
</evidence>
<dbReference type="Gene3D" id="3.40.190.10">
    <property type="entry name" value="Periplasmic binding protein-like II"/>
    <property type="match status" value="1"/>
</dbReference>
<dbReference type="CDD" id="cd13585">
    <property type="entry name" value="PBP2_TMBP_like"/>
    <property type="match status" value="1"/>
</dbReference>
<evidence type="ECO:0000256" key="4">
    <source>
        <dbReference type="ARBA" id="ARBA00022729"/>
    </source>
</evidence>
<keyword evidence="4 5" id="KW-0732">Signal</keyword>
<comment type="caution">
    <text evidence="6">The sequence shown here is derived from an EMBL/GenBank/DDBJ whole genome shotgun (WGS) entry which is preliminary data.</text>
</comment>
<dbReference type="InterPro" id="IPR006059">
    <property type="entry name" value="SBP"/>
</dbReference>